<dbReference type="AlphaFoldDB" id="A0A834M1R4"/>
<gene>
    <name evidence="12" type="ORF">GWI33_018210</name>
</gene>
<keyword evidence="7" id="KW-0653">Protein transport</keyword>
<feature type="transmembrane region" description="Helical" evidence="11">
    <location>
        <begin position="95"/>
        <end position="114"/>
    </location>
</feature>
<evidence type="ECO:0000256" key="2">
    <source>
        <dbReference type="ARBA" id="ARBA00010120"/>
    </source>
</evidence>
<feature type="transmembrane region" description="Helical" evidence="11">
    <location>
        <begin position="164"/>
        <end position="185"/>
    </location>
</feature>
<evidence type="ECO:0000256" key="5">
    <source>
        <dbReference type="ARBA" id="ARBA00022824"/>
    </source>
</evidence>
<evidence type="ECO:0000313" key="13">
    <source>
        <dbReference type="Proteomes" id="UP000625711"/>
    </source>
</evidence>
<dbReference type="GO" id="GO:0006621">
    <property type="term" value="P:protein retention in ER lumen"/>
    <property type="evidence" value="ECO:0007669"/>
    <property type="project" value="InterPro"/>
</dbReference>
<evidence type="ECO:0008006" key="14">
    <source>
        <dbReference type="Google" id="ProtNLM"/>
    </source>
</evidence>
<proteinExistence type="inferred from homology"/>
<evidence type="ECO:0000256" key="7">
    <source>
        <dbReference type="ARBA" id="ARBA00022927"/>
    </source>
</evidence>
<keyword evidence="8 11" id="KW-1133">Transmembrane helix</keyword>
<keyword evidence="13" id="KW-1185">Reference proteome</keyword>
<keyword evidence="4 11" id="KW-0812">Transmembrane</keyword>
<feature type="transmembrane region" description="Helical" evidence="11">
    <location>
        <begin position="191"/>
        <end position="211"/>
    </location>
</feature>
<keyword evidence="9 11" id="KW-0472">Membrane</keyword>
<name>A0A834M1R4_RHYFE</name>
<comment type="caution">
    <text evidence="12">The sequence shown here is derived from an EMBL/GenBank/DDBJ whole genome shotgun (WGS) entry which is preliminary data.</text>
</comment>
<dbReference type="EMBL" id="JAACXV010014304">
    <property type="protein sequence ID" value="KAF7268706.1"/>
    <property type="molecule type" value="Genomic_DNA"/>
</dbReference>
<keyword evidence="6" id="KW-0931">ER-Golgi transport</keyword>
<sequence length="249" mass="29221">MNYFSICGDVLHYLSFFILIFKICRNKSCAGISAKSQVLFATVFTVRYINIFAKYNFSYLSICKVMFLILSYVILGLIFFLYYSTYNRSKDTFPVLYIILPVLALSLVFNYNVIDHGIENYWKYLLQNPYEVAWAFSIYLEALAIVPQYIMISNTGDGLRIRAYVVVMTMYRIFYICNWIYRYYFESRSDPISFISGSIEVIILILTLIKIQECTSNNPKWQERTKIFTIEGSKIKKTSEKEDLLPLTV</sequence>
<dbReference type="InterPro" id="IPR000133">
    <property type="entry name" value="ER_ret_rcpt"/>
</dbReference>
<dbReference type="OrthoDB" id="7694678at2759"/>
<evidence type="ECO:0000256" key="10">
    <source>
        <dbReference type="ARBA" id="ARBA00023170"/>
    </source>
</evidence>
<evidence type="ECO:0000256" key="1">
    <source>
        <dbReference type="ARBA" id="ARBA00004477"/>
    </source>
</evidence>
<keyword evidence="10" id="KW-0675">Receptor</keyword>
<comment type="subcellular location">
    <subcellularLocation>
        <location evidence="1">Endoplasmic reticulum membrane</location>
        <topology evidence="1">Multi-pass membrane protein</topology>
    </subcellularLocation>
</comment>
<reference evidence="12" key="1">
    <citation type="submission" date="2020-08" db="EMBL/GenBank/DDBJ databases">
        <title>Genome sequencing and assembly of the red palm weevil Rhynchophorus ferrugineus.</title>
        <authorList>
            <person name="Dias G.B."/>
            <person name="Bergman C.M."/>
            <person name="Manee M."/>
        </authorList>
    </citation>
    <scope>NUCLEOTIDE SEQUENCE</scope>
    <source>
        <strain evidence="12">AA-2017</strain>
        <tissue evidence="12">Whole larva</tissue>
    </source>
</reference>
<comment type="similarity">
    <text evidence="2">Belongs to the ERD2 family.</text>
</comment>
<dbReference type="Proteomes" id="UP000625711">
    <property type="component" value="Unassembled WGS sequence"/>
</dbReference>
<evidence type="ECO:0000256" key="6">
    <source>
        <dbReference type="ARBA" id="ARBA00022892"/>
    </source>
</evidence>
<protein>
    <recommendedName>
        <fullName evidence="14">ER lumen protein retaining receptor</fullName>
    </recommendedName>
</protein>
<evidence type="ECO:0000256" key="3">
    <source>
        <dbReference type="ARBA" id="ARBA00022448"/>
    </source>
</evidence>
<dbReference type="PRINTS" id="PR00660">
    <property type="entry name" value="ERLUMENR"/>
</dbReference>
<dbReference type="GO" id="GO:0015031">
    <property type="term" value="P:protein transport"/>
    <property type="evidence" value="ECO:0007669"/>
    <property type="project" value="UniProtKB-KW"/>
</dbReference>
<evidence type="ECO:0000256" key="8">
    <source>
        <dbReference type="ARBA" id="ARBA00022989"/>
    </source>
</evidence>
<organism evidence="12 13">
    <name type="scientific">Rhynchophorus ferrugineus</name>
    <name type="common">Red palm weevil</name>
    <name type="synonym">Curculio ferrugineus</name>
    <dbReference type="NCBI Taxonomy" id="354439"/>
    <lineage>
        <taxon>Eukaryota</taxon>
        <taxon>Metazoa</taxon>
        <taxon>Ecdysozoa</taxon>
        <taxon>Arthropoda</taxon>
        <taxon>Hexapoda</taxon>
        <taxon>Insecta</taxon>
        <taxon>Pterygota</taxon>
        <taxon>Neoptera</taxon>
        <taxon>Endopterygota</taxon>
        <taxon>Coleoptera</taxon>
        <taxon>Polyphaga</taxon>
        <taxon>Cucujiformia</taxon>
        <taxon>Curculionidae</taxon>
        <taxon>Dryophthorinae</taxon>
        <taxon>Rhynchophorus</taxon>
    </lineage>
</organism>
<dbReference type="GO" id="GO:0005789">
    <property type="term" value="C:endoplasmic reticulum membrane"/>
    <property type="evidence" value="ECO:0007669"/>
    <property type="project" value="UniProtKB-SubCell"/>
</dbReference>
<feature type="transmembrane region" description="Helical" evidence="11">
    <location>
        <begin position="134"/>
        <end position="152"/>
    </location>
</feature>
<keyword evidence="5" id="KW-0256">Endoplasmic reticulum</keyword>
<evidence type="ECO:0000313" key="12">
    <source>
        <dbReference type="EMBL" id="KAF7268706.1"/>
    </source>
</evidence>
<evidence type="ECO:0000256" key="4">
    <source>
        <dbReference type="ARBA" id="ARBA00022692"/>
    </source>
</evidence>
<dbReference type="GO" id="GO:0016192">
    <property type="term" value="P:vesicle-mediated transport"/>
    <property type="evidence" value="ECO:0007669"/>
    <property type="project" value="UniProtKB-KW"/>
</dbReference>
<evidence type="ECO:0000256" key="9">
    <source>
        <dbReference type="ARBA" id="ARBA00023136"/>
    </source>
</evidence>
<feature type="transmembrane region" description="Helical" evidence="11">
    <location>
        <begin position="59"/>
        <end position="83"/>
    </location>
</feature>
<evidence type="ECO:0000256" key="11">
    <source>
        <dbReference type="SAM" id="Phobius"/>
    </source>
</evidence>
<dbReference type="PANTHER" id="PTHR10585">
    <property type="entry name" value="ER LUMEN PROTEIN RETAINING RECEPTOR"/>
    <property type="match status" value="1"/>
</dbReference>
<accession>A0A834M1R4</accession>
<dbReference type="GO" id="GO:0046923">
    <property type="term" value="F:ER retention sequence binding"/>
    <property type="evidence" value="ECO:0007669"/>
    <property type="project" value="InterPro"/>
</dbReference>
<dbReference type="Pfam" id="PF00810">
    <property type="entry name" value="ER_lumen_recept"/>
    <property type="match status" value="1"/>
</dbReference>
<keyword evidence="3" id="KW-0813">Transport</keyword>